<proteinExistence type="predicted"/>
<dbReference type="RefSeq" id="WP_380098446.1">
    <property type="nucleotide sequence ID" value="NZ_JBHRYD010000018.1"/>
</dbReference>
<name>A0ABV7X436_9HYPH</name>
<comment type="caution">
    <text evidence="2">The sequence shown here is derived from an EMBL/GenBank/DDBJ whole genome shotgun (WGS) entry which is preliminary data.</text>
</comment>
<feature type="coiled-coil region" evidence="1">
    <location>
        <begin position="169"/>
        <end position="196"/>
    </location>
</feature>
<reference evidence="3" key="1">
    <citation type="journal article" date="2019" name="Int. J. Syst. Evol. Microbiol.">
        <title>The Global Catalogue of Microorganisms (GCM) 10K type strain sequencing project: providing services to taxonomists for standard genome sequencing and annotation.</title>
        <authorList>
            <consortium name="The Broad Institute Genomics Platform"/>
            <consortium name="The Broad Institute Genome Sequencing Center for Infectious Disease"/>
            <person name="Wu L."/>
            <person name="Ma J."/>
        </authorList>
    </citation>
    <scope>NUCLEOTIDE SEQUENCE [LARGE SCALE GENOMIC DNA]</scope>
    <source>
        <strain evidence="3">KCTC 42281</strain>
    </source>
</reference>
<evidence type="ECO:0000313" key="3">
    <source>
        <dbReference type="Proteomes" id="UP001595613"/>
    </source>
</evidence>
<organism evidence="2 3">
    <name type="scientific">Devosia honganensis</name>
    <dbReference type="NCBI Taxonomy" id="1610527"/>
    <lineage>
        <taxon>Bacteria</taxon>
        <taxon>Pseudomonadati</taxon>
        <taxon>Pseudomonadota</taxon>
        <taxon>Alphaproteobacteria</taxon>
        <taxon>Hyphomicrobiales</taxon>
        <taxon>Devosiaceae</taxon>
        <taxon>Devosia</taxon>
    </lineage>
</organism>
<evidence type="ECO:0000313" key="2">
    <source>
        <dbReference type="EMBL" id="MFC3706317.1"/>
    </source>
</evidence>
<evidence type="ECO:0000256" key="1">
    <source>
        <dbReference type="SAM" id="Coils"/>
    </source>
</evidence>
<sequence length="248" mass="27715">MVELNEKAEEVVFCPNCGWNSAMDGEALPAPDDRLKPVEGLRDNGEPLVRLSDALAVIQCKADQVDRLTRERDDAKAAFRIEQIKHGETIRNKAVARDIDLKSSSILKYLEETRMWSASAFVAGETVPDPEQDMVDLYSFLCRLGNVLDAWAEDFDALQEWNISLAARTEAADQQVQKLTAENERLEANIVRLTSNPADHRYWEGRYRDEAAESVRLREVIQNALAAGLPDVVARAASSALQTQEGEE</sequence>
<dbReference type="Proteomes" id="UP001595613">
    <property type="component" value="Unassembled WGS sequence"/>
</dbReference>
<accession>A0ABV7X436</accession>
<protein>
    <submittedName>
        <fullName evidence="2">Uncharacterized protein</fullName>
    </submittedName>
</protein>
<gene>
    <name evidence="2" type="ORF">ACFOOL_16340</name>
</gene>
<keyword evidence="3" id="KW-1185">Reference proteome</keyword>
<keyword evidence="1" id="KW-0175">Coiled coil</keyword>
<dbReference type="EMBL" id="JBHRYD010000018">
    <property type="protein sequence ID" value="MFC3706317.1"/>
    <property type="molecule type" value="Genomic_DNA"/>
</dbReference>